<dbReference type="InterPro" id="IPR024088">
    <property type="entry name" value="Tyr-tRNA-ligase_bac-type"/>
</dbReference>
<dbReference type="EC" id="6.1.1.1" evidence="1 8"/>
<dbReference type="PANTHER" id="PTHR11766">
    <property type="entry name" value="TYROSYL-TRNA SYNTHETASE"/>
    <property type="match status" value="1"/>
</dbReference>
<dbReference type="Gene3D" id="1.10.240.10">
    <property type="entry name" value="Tyrosyl-Transfer RNA Synthetase"/>
    <property type="match status" value="1"/>
</dbReference>
<evidence type="ECO:0000313" key="13">
    <source>
        <dbReference type="Proteomes" id="UP000034192"/>
    </source>
</evidence>
<evidence type="ECO:0000259" key="11">
    <source>
        <dbReference type="SMART" id="SM00363"/>
    </source>
</evidence>
<comment type="similarity">
    <text evidence="10">Belongs to the class-I aminoacyl-tRNA synthetase family.</text>
</comment>
<evidence type="ECO:0000256" key="1">
    <source>
        <dbReference type="ARBA" id="ARBA00013160"/>
    </source>
</evidence>
<dbReference type="PRINTS" id="PR01040">
    <property type="entry name" value="TRNASYNTHTYR"/>
</dbReference>
<gene>
    <name evidence="12" type="ORF">UW21_C0007G0002</name>
</gene>
<dbReference type="InterPro" id="IPR036986">
    <property type="entry name" value="S4_RNA-bd_sf"/>
</dbReference>
<sequence>MDKLEVLLTRGVAQILPSKKGLKDLMTQKKITLYQGFDPTAPSLHIGNFIGIRKLAQFQKAGAKVIFLVGDFTAMIGDPTDKKAPRKKLTSQQILKNLKDYKNQAGKILDFTGPNKAEIRFNSEWLSRLTFEEILDLASLFTVQQMLERDMFQERLKNQKPIYMHEFMYPLMQGYDCVQMGVDLEIGGSDQLFNMLAGRTLMKTLKNKEKYVLSLKLLEDDKGVKMGKTEGNAINLNDSPEDIYGKIMAFPDSFLGLAVELLTDLPLTGKVNNPLKTKKNLAYDVVRQIHGEDSAHLAETEFEKIFQKRGVPEEMREVSLKEKSAPLLDLIFESGLVKSRSEAKRLIVERGVKLDGKVMTDPQEEILLNQEGKILKIGKRRFAKIKYGK</sequence>
<dbReference type="GO" id="GO:0003723">
    <property type="term" value="F:RNA binding"/>
    <property type="evidence" value="ECO:0007669"/>
    <property type="project" value="UniProtKB-KW"/>
</dbReference>
<dbReference type="SMART" id="SM00363">
    <property type="entry name" value="S4"/>
    <property type="match status" value="1"/>
</dbReference>
<dbReference type="PROSITE" id="PS50889">
    <property type="entry name" value="S4"/>
    <property type="match status" value="1"/>
</dbReference>
<keyword evidence="9" id="KW-0694">RNA-binding</keyword>
<evidence type="ECO:0000256" key="2">
    <source>
        <dbReference type="ARBA" id="ARBA00022598"/>
    </source>
</evidence>
<dbReference type="CDD" id="cd00165">
    <property type="entry name" value="S4"/>
    <property type="match status" value="1"/>
</dbReference>
<dbReference type="GO" id="GO:0004831">
    <property type="term" value="F:tyrosine-tRNA ligase activity"/>
    <property type="evidence" value="ECO:0007669"/>
    <property type="project" value="UniProtKB-UniRule"/>
</dbReference>
<keyword evidence="6 10" id="KW-0030">Aminoacyl-tRNA synthetase</keyword>
<evidence type="ECO:0000313" key="12">
    <source>
        <dbReference type="EMBL" id="KKT33840.1"/>
    </source>
</evidence>
<evidence type="ECO:0000256" key="10">
    <source>
        <dbReference type="RuleBase" id="RU363036"/>
    </source>
</evidence>
<dbReference type="InterPro" id="IPR002305">
    <property type="entry name" value="aa-tRNA-synth_Ic"/>
</dbReference>
<protein>
    <recommendedName>
        <fullName evidence="1 8">Tyrosine--tRNA ligase</fullName>
        <ecNumber evidence="1 8">6.1.1.1</ecNumber>
    </recommendedName>
</protein>
<dbReference type="GO" id="GO:0005829">
    <property type="term" value="C:cytosol"/>
    <property type="evidence" value="ECO:0007669"/>
    <property type="project" value="TreeGrafter"/>
</dbReference>
<evidence type="ECO:0000256" key="9">
    <source>
        <dbReference type="PROSITE-ProRule" id="PRU00182"/>
    </source>
</evidence>
<dbReference type="PATRIC" id="fig|1618580.3.peg.108"/>
<name>A0A0G1GH07_9BACT</name>
<comment type="catalytic activity">
    <reaction evidence="7">
        <text>tRNA(Tyr) + L-tyrosine + ATP = L-tyrosyl-tRNA(Tyr) + AMP + diphosphate + H(+)</text>
        <dbReference type="Rhea" id="RHEA:10220"/>
        <dbReference type="Rhea" id="RHEA-COMP:9706"/>
        <dbReference type="Rhea" id="RHEA-COMP:9707"/>
        <dbReference type="ChEBI" id="CHEBI:15378"/>
        <dbReference type="ChEBI" id="CHEBI:30616"/>
        <dbReference type="ChEBI" id="CHEBI:33019"/>
        <dbReference type="ChEBI" id="CHEBI:58315"/>
        <dbReference type="ChEBI" id="CHEBI:78442"/>
        <dbReference type="ChEBI" id="CHEBI:78536"/>
        <dbReference type="ChEBI" id="CHEBI:456215"/>
        <dbReference type="EC" id="6.1.1.1"/>
    </reaction>
</comment>
<keyword evidence="2 10" id="KW-0436">Ligase</keyword>
<dbReference type="CDD" id="cd00805">
    <property type="entry name" value="TyrRS_core"/>
    <property type="match status" value="1"/>
</dbReference>
<evidence type="ECO:0000256" key="6">
    <source>
        <dbReference type="ARBA" id="ARBA00023146"/>
    </source>
</evidence>
<evidence type="ECO:0000256" key="8">
    <source>
        <dbReference type="NCBIfam" id="TIGR00234"/>
    </source>
</evidence>
<dbReference type="GO" id="GO:0006437">
    <property type="term" value="P:tyrosyl-tRNA aminoacylation"/>
    <property type="evidence" value="ECO:0007669"/>
    <property type="project" value="UniProtKB-UniRule"/>
</dbReference>
<dbReference type="SUPFAM" id="SSF52374">
    <property type="entry name" value="Nucleotidylyl transferase"/>
    <property type="match status" value="1"/>
</dbReference>
<evidence type="ECO:0000256" key="4">
    <source>
        <dbReference type="ARBA" id="ARBA00022840"/>
    </source>
</evidence>
<comment type="caution">
    <text evidence="12">The sequence shown here is derived from an EMBL/GenBank/DDBJ whole genome shotgun (WGS) entry which is preliminary data.</text>
</comment>
<dbReference type="Pfam" id="PF01479">
    <property type="entry name" value="S4"/>
    <property type="match status" value="1"/>
</dbReference>
<dbReference type="InterPro" id="IPR002942">
    <property type="entry name" value="S4_RNA-bd"/>
</dbReference>
<dbReference type="InterPro" id="IPR002307">
    <property type="entry name" value="Tyr-tRNA-ligase"/>
</dbReference>
<dbReference type="Proteomes" id="UP000034192">
    <property type="component" value="Unassembled WGS sequence"/>
</dbReference>
<dbReference type="EMBL" id="LCHL01000007">
    <property type="protein sequence ID" value="KKT33840.1"/>
    <property type="molecule type" value="Genomic_DNA"/>
</dbReference>
<organism evidence="12 13">
    <name type="scientific">Candidatus Woesebacteria bacterium GW2011_GWB1_44_11b</name>
    <dbReference type="NCBI Taxonomy" id="1618580"/>
    <lineage>
        <taxon>Bacteria</taxon>
        <taxon>Candidatus Woeseibacteriota</taxon>
    </lineage>
</organism>
<accession>A0A0G1GH07</accession>
<keyword evidence="4 10" id="KW-0067">ATP-binding</keyword>
<dbReference type="GO" id="GO:0005524">
    <property type="term" value="F:ATP binding"/>
    <property type="evidence" value="ECO:0007669"/>
    <property type="project" value="UniProtKB-KW"/>
</dbReference>
<dbReference type="SUPFAM" id="SSF55174">
    <property type="entry name" value="Alpha-L RNA-binding motif"/>
    <property type="match status" value="1"/>
</dbReference>
<dbReference type="PANTHER" id="PTHR11766:SF1">
    <property type="entry name" value="TYROSINE--TRNA LIGASE"/>
    <property type="match status" value="1"/>
</dbReference>
<evidence type="ECO:0000256" key="5">
    <source>
        <dbReference type="ARBA" id="ARBA00022917"/>
    </source>
</evidence>
<dbReference type="Gene3D" id="3.40.50.620">
    <property type="entry name" value="HUPs"/>
    <property type="match status" value="1"/>
</dbReference>
<dbReference type="Gene3D" id="3.10.290.10">
    <property type="entry name" value="RNA-binding S4 domain"/>
    <property type="match status" value="1"/>
</dbReference>
<proteinExistence type="inferred from homology"/>
<dbReference type="AlphaFoldDB" id="A0A0G1GH07"/>
<dbReference type="InterPro" id="IPR001412">
    <property type="entry name" value="aa-tRNA-synth_I_CS"/>
</dbReference>
<keyword evidence="3 10" id="KW-0547">Nucleotide-binding</keyword>
<evidence type="ECO:0000256" key="3">
    <source>
        <dbReference type="ARBA" id="ARBA00022741"/>
    </source>
</evidence>
<dbReference type="InterPro" id="IPR014729">
    <property type="entry name" value="Rossmann-like_a/b/a_fold"/>
</dbReference>
<evidence type="ECO:0000256" key="7">
    <source>
        <dbReference type="ARBA" id="ARBA00048248"/>
    </source>
</evidence>
<feature type="domain" description="RNA-binding S4" evidence="11">
    <location>
        <begin position="326"/>
        <end position="389"/>
    </location>
</feature>
<keyword evidence="5 10" id="KW-0648">Protein biosynthesis</keyword>
<reference evidence="12 13" key="1">
    <citation type="journal article" date="2015" name="Nature">
        <title>rRNA introns, odd ribosomes, and small enigmatic genomes across a large radiation of phyla.</title>
        <authorList>
            <person name="Brown C.T."/>
            <person name="Hug L.A."/>
            <person name="Thomas B.C."/>
            <person name="Sharon I."/>
            <person name="Castelle C.J."/>
            <person name="Singh A."/>
            <person name="Wilkins M.J."/>
            <person name="Williams K.H."/>
            <person name="Banfield J.F."/>
        </authorList>
    </citation>
    <scope>NUCLEOTIDE SEQUENCE [LARGE SCALE GENOMIC DNA]</scope>
</reference>
<dbReference type="Pfam" id="PF00579">
    <property type="entry name" value="tRNA-synt_1b"/>
    <property type="match status" value="1"/>
</dbReference>
<dbReference type="PROSITE" id="PS00178">
    <property type="entry name" value="AA_TRNA_LIGASE_I"/>
    <property type="match status" value="1"/>
</dbReference>
<dbReference type="NCBIfam" id="TIGR00234">
    <property type="entry name" value="tyrS"/>
    <property type="match status" value="1"/>
</dbReference>